<organism evidence="3">
    <name type="scientific">Oceanithermus profundus</name>
    <dbReference type="NCBI Taxonomy" id="187137"/>
    <lineage>
        <taxon>Bacteria</taxon>
        <taxon>Thermotogati</taxon>
        <taxon>Deinococcota</taxon>
        <taxon>Deinococci</taxon>
        <taxon>Thermales</taxon>
        <taxon>Thermaceae</taxon>
        <taxon>Oceanithermus</taxon>
    </lineage>
</organism>
<feature type="domain" description="VanZ-like" evidence="2">
    <location>
        <begin position="33"/>
        <end position="99"/>
    </location>
</feature>
<evidence type="ECO:0000256" key="1">
    <source>
        <dbReference type="SAM" id="Phobius"/>
    </source>
</evidence>
<dbReference type="InterPro" id="IPR006976">
    <property type="entry name" value="VanZ-like"/>
</dbReference>
<name>A0A7C4ZHG7_9DEIN</name>
<keyword evidence="1" id="KW-1133">Transmembrane helix</keyword>
<comment type="caution">
    <text evidence="3">The sequence shown here is derived from an EMBL/GenBank/DDBJ whole genome shotgun (WGS) entry which is preliminary data.</text>
</comment>
<reference evidence="3" key="1">
    <citation type="journal article" date="2020" name="mSystems">
        <title>Genome- and Community-Level Interaction Insights into Carbon Utilization and Element Cycling Functions of Hydrothermarchaeota in Hydrothermal Sediment.</title>
        <authorList>
            <person name="Zhou Z."/>
            <person name="Liu Y."/>
            <person name="Xu W."/>
            <person name="Pan J."/>
            <person name="Luo Z.H."/>
            <person name="Li M."/>
        </authorList>
    </citation>
    <scope>NUCLEOTIDE SEQUENCE [LARGE SCALE GENOMIC DNA]</scope>
    <source>
        <strain evidence="3">HyVt-570</strain>
    </source>
</reference>
<sequence>MKRRYLYLAALWAGLIFALSSQPGSAVGLPPPWDKLAHMSAYAILALLLRAGGLRPGAAWWLAVLYGAGDELHQHFVPGRLADPADLAADALGALAAFLWGRIG</sequence>
<dbReference type="Pfam" id="PF04892">
    <property type="entry name" value="VanZ"/>
    <property type="match status" value="1"/>
</dbReference>
<dbReference type="Proteomes" id="UP000885759">
    <property type="component" value="Unassembled WGS sequence"/>
</dbReference>
<keyword evidence="1" id="KW-0812">Transmembrane</keyword>
<keyword evidence="1" id="KW-0472">Membrane</keyword>
<dbReference type="NCBIfam" id="NF037970">
    <property type="entry name" value="vanZ_1"/>
    <property type="match status" value="1"/>
</dbReference>
<accession>A0A7C4ZHG7</accession>
<feature type="transmembrane region" description="Helical" evidence="1">
    <location>
        <begin position="36"/>
        <end position="53"/>
    </location>
</feature>
<dbReference type="AlphaFoldDB" id="A0A7C4ZHG7"/>
<gene>
    <name evidence="3" type="ORF">ENK37_06570</name>
</gene>
<evidence type="ECO:0000313" key="3">
    <source>
        <dbReference type="EMBL" id="HGY09699.1"/>
    </source>
</evidence>
<dbReference type="EMBL" id="DRPZ01000174">
    <property type="protein sequence ID" value="HGY09699.1"/>
    <property type="molecule type" value="Genomic_DNA"/>
</dbReference>
<evidence type="ECO:0000259" key="2">
    <source>
        <dbReference type="Pfam" id="PF04892"/>
    </source>
</evidence>
<proteinExistence type="predicted"/>
<protein>
    <submittedName>
        <fullName evidence="3">VanZ family protein</fullName>
    </submittedName>
</protein>